<sequence>MLSINRFLAGLFVLVLIGLYSSFAIYYVKEQNTKAELITENYHQILNETSYILSTELKNIQAIAHFKSLFNRKVAQNNLIKAIIVAKQDQILLTTDPAIKNIPAKNHTHSNLNLAKVDISSSYKTHSQKFDYYKQNEQIELTIYLYPNQYALQNYFSETSSKYLIYSVLPTFIIAVILYWIFRIRLINPLEKLRKFAYYHDRVPEKLKIRELETIRSSMLQTFQRLGEESRALYHSARTDELSGLPNRQQLNERLTWLIEEASRNETEFAYLFVDIDNFKNINDTLGHDAGDELLIKIADIMESSLRGYDIIARFGGDEFVMVINQYASHIELNHIIQRVLDKLAQEQIIRNHAINVSASIGVAFYPKDGENAQSLMKNADIAMYEAKKLGKNQVHYFTETLNNKILFEVEMENQLRTALQNQEFELYYQPKVEIKSGKVVGAESLIRWNHPTKGMVSPLEFIPLAEQTGLIIPLGDWILQQAIQQQMEWQKEHQFQIPVSVNVSAMQFSHPHFFQKLRDLIYKSDFNPQYLDIEVTESVLMQNTEEHLTLLKKIRGTGITTSLDDFGTGYSSLAYLKNFPINTLKIDKSFLDDYASHSGSVFIQTIVNMAHNLKINVVAEGVERPEQLEFLKVLDCEVYQGYLCSKPLPNKDFIDLVNRTNKPLAT</sequence>
<dbReference type="SMART" id="SM00052">
    <property type="entry name" value="EAL"/>
    <property type="match status" value="1"/>
</dbReference>
<feature type="domain" description="GGDEF" evidence="3">
    <location>
        <begin position="267"/>
        <end position="400"/>
    </location>
</feature>
<dbReference type="SUPFAM" id="SSF55073">
    <property type="entry name" value="Nucleotide cyclase"/>
    <property type="match status" value="1"/>
</dbReference>
<dbReference type="Gene3D" id="3.20.20.450">
    <property type="entry name" value="EAL domain"/>
    <property type="match status" value="1"/>
</dbReference>
<dbReference type="EMBL" id="AP024202">
    <property type="protein sequence ID" value="BCN92305.1"/>
    <property type="molecule type" value="Genomic_DNA"/>
</dbReference>
<dbReference type="Pfam" id="PF00563">
    <property type="entry name" value="EAL"/>
    <property type="match status" value="1"/>
</dbReference>
<feature type="domain" description="EAL" evidence="2">
    <location>
        <begin position="409"/>
        <end position="662"/>
    </location>
</feature>
<dbReference type="CDD" id="cd01949">
    <property type="entry name" value="GGDEF"/>
    <property type="match status" value="1"/>
</dbReference>
<dbReference type="PANTHER" id="PTHR44757:SF2">
    <property type="entry name" value="BIOFILM ARCHITECTURE MAINTENANCE PROTEIN MBAA"/>
    <property type="match status" value="1"/>
</dbReference>
<evidence type="ECO:0000256" key="1">
    <source>
        <dbReference type="SAM" id="Phobius"/>
    </source>
</evidence>
<keyword evidence="5" id="KW-1185">Reference proteome</keyword>
<dbReference type="InterPro" id="IPR029787">
    <property type="entry name" value="Nucleotide_cyclase"/>
</dbReference>
<dbReference type="NCBIfam" id="TIGR00254">
    <property type="entry name" value="GGDEF"/>
    <property type="match status" value="1"/>
</dbReference>
<organism evidence="4 5">
    <name type="scientific">Thiomicrorhabdus immobilis</name>
    <dbReference type="NCBI Taxonomy" id="2791037"/>
    <lineage>
        <taxon>Bacteria</taxon>
        <taxon>Pseudomonadati</taxon>
        <taxon>Pseudomonadota</taxon>
        <taxon>Gammaproteobacteria</taxon>
        <taxon>Thiotrichales</taxon>
        <taxon>Piscirickettsiaceae</taxon>
        <taxon>Thiomicrorhabdus</taxon>
    </lineage>
</organism>
<dbReference type="CDD" id="cd01948">
    <property type="entry name" value="EAL"/>
    <property type="match status" value="1"/>
</dbReference>
<keyword evidence="1" id="KW-0812">Transmembrane</keyword>
<evidence type="ECO:0000313" key="5">
    <source>
        <dbReference type="Proteomes" id="UP001054820"/>
    </source>
</evidence>
<evidence type="ECO:0008006" key="6">
    <source>
        <dbReference type="Google" id="ProtNLM"/>
    </source>
</evidence>
<feature type="transmembrane region" description="Helical" evidence="1">
    <location>
        <begin position="163"/>
        <end position="182"/>
    </location>
</feature>
<keyword evidence="1" id="KW-0472">Membrane</keyword>
<protein>
    <recommendedName>
        <fullName evidence="6">Diguanylate cyclase/phosphodiesterase</fullName>
    </recommendedName>
</protein>
<dbReference type="InterPro" id="IPR035919">
    <property type="entry name" value="EAL_sf"/>
</dbReference>
<dbReference type="SMART" id="SM00267">
    <property type="entry name" value="GGDEF"/>
    <property type="match status" value="1"/>
</dbReference>
<dbReference type="PROSITE" id="PS50883">
    <property type="entry name" value="EAL"/>
    <property type="match status" value="1"/>
</dbReference>
<dbReference type="PANTHER" id="PTHR44757">
    <property type="entry name" value="DIGUANYLATE CYCLASE DGCP"/>
    <property type="match status" value="1"/>
</dbReference>
<dbReference type="Proteomes" id="UP001054820">
    <property type="component" value="Chromosome"/>
</dbReference>
<dbReference type="SUPFAM" id="SSF141868">
    <property type="entry name" value="EAL domain-like"/>
    <property type="match status" value="1"/>
</dbReference>
<evidence type="ECO:0000313" key="4">
    <source>
        <dbReference type="EMBL" id="BCN92305.1"/>
    </source>
</evidence>
<accession>A0ABM7MAI7</accession>
<keyword evidence="1" id="KW-1133">Transmembrane helix</keyword>
<name>A0ABM7MAI7_9GAMM</name>
<dbReference type="InterPro" id="IPR001633">
    <property type="entry name" value="EAL_dom"/>
</dbReference>
<reference evidence="4" key="1">
    <citation type="journal article" date="2022" name="Arch. Microbiol.">
        <title>Thiomicrorhabdus immobilis sp. nov., a mesophilic sulfur-oxidizing bacterium isolated from sediment of a brackish lake in northern Japan.</title>
        <authorList>
            <person name="Kojima H."/>
            <person name="Mochizuki J."/>
            <person name="Kanda M."/>
            <person name="Watanabe T."/>
            <person name="Fukui M."/>
        </authorList>
    </citation>
    <scope>NUCLEOTIDE SEQUENCE</scope>
    <source>
        <strain evidence="4">Am19</strain>
    </source>
</reference>
<dbReference type="InterPro" id="IPR000160">
    <property type="entry name" value="GGDEF_dom"/>
</dbReference>
<gene>
    <name evidence="4" type="ORF">THMIRHAM_00900</name>
</gene>
<dbReference type="Gene3D" id="3.30.70.270">
    <property type="match status" value="1"/>
</dbReference>
<evidence type="ECO:0000259" key="2">
    <source>
        <dbReference type="PROSITE" id="PS50883"/>
    </source>
</evidence>
<dbReference type="PROSITE" id="PS50887">
    <property type="entry name" value="GGDEF"/>
    <property type="match status" value="1"/>
</dbReference>
<evidence type="ECO:0000259" key="3">
    <source>
        <dbReference type="PROSITE" id="PS50887"/>
    </source>
</evidence>
<dbReference type="InterPro" id="IPR043128">
    <property type="entry name" value="Rev_trsase/Diguanyl_cyclase"/>
</dbReference>
<dbReference type="RefSeq" id="WP_237262008.1">
    <property type="nucleotide sequence ID" value="NZ_AP024202.1"/>
</dbReference>
<dbReference type="Pfam" id="PF00990">
    <property type="entry name" value="GGDEF"/>
    <property type="match status" value="1"/>
</dbReference>
<dbReference type="InterPro" id="IPR052155">
    <property type="entry name" value="Biofilm_reg_signaling"/>
</dbReference>
<proteinExistence type="predicted"/>